<evidence type="ECO:0000256" key="4">
    <source>
        <dbReference type="ARBA" id="ARBA00022692"/>
    </source>
</evidence>
<feature type="transmembrane region" description="Helical" evidence="8">
    <location>
        <begin position="231"/>
        <end position="249"/>
    </location>
</feature>
<dbReference type="InterPro" id="IPR052221">
    <property type="entry name" value="SLC35F_Transporter"/>
</dbReference>
<organism evidence="9">
    <name type="scientific">Amphora coffeiformis</name>
    <dbReference type="NCBI Taxonomy" id="265554"/>
    <lineage>
        <taxon>Eukaryota</taxon>
        <taxon>Sar</taxon>
        <taxon>Stramenopiles</taxon>
        <taxon>Ochrophyta</taxon>
        <taxon>Bacillariophyta</taxon>
        <taxon>Bacillariophyceae</taxon>
        <taxon>Bacillariophycidae</taxon>
        <taxon>Thalassiophysales</taxon>
        <taxon>Catenulaceae</taxon>
        <taxon>Amphora</taxon>
    </lineage>
</organism>
<name>A0A7S3L779_9STRA</name>
<protein>
    <recommendedName>
        <fullName evidence="10">EamA domain-containing protein</fullName>
    </recommendedName>
</protein>
<sequence>MPKPFTTPATVGVAPAFVSLNSLDEEIARNESSEKLHGSSEPPATDLTNKHSDANLPVPKWQILCLGQLVSLLYAMGGATQSSLALECNFSAPTITAGLLYLGCASLLFPLYIWRTRFKKSKRHYPHKFLGCIPIQGTPWAYFWMGFLDLEGGFFNYLSMRYTTLSNATLLFSLSTPASMVFSRCLLSRRYTKVHLIGVFVCMVGTSLVVWQDYVDESKAGEDDPYPHRMYGNAMALMAGVMLGLNDVICEKAVRHFGGDVEYVGMSGFFAAFIAIFQSALLEQDALQQLFHGTDEGECGAPLRFGLVGGFVLSQVAAYAAAARFLQCSESALLGLSSLTENMWAAGFSVLVQHIFPAPLYWVALCLTVIGIALYETAVSPIAELYGDAPTVVELSSDFVRSETTSLLAQKNPPEKGKLSSVSSGGTADESSADDIPDVKTEPQIRPGRIKRARSQEREF</sequence>
<dbReference type="Pfam" id="PF06027">
    <property type="entry name" value="SLC35F"/>
    <property type="match status" value="1"/>
</dbReference>
<dbReference type="PANTHER" id="PTHR14233:SF4">
    <property type="entry name" value="SOLUTE CARRIER FAMILY 35 MEMBER F2"/>
    <property type="match status" value="1"/>
</dbReference>
<feature type="compositionally biased region" description="Polar residues" evidence="7">
    <location>
        <begin position="420"/>
        <end position="430"/>
    </location>
</feature>
<feature type="region of interest" description="Disordered" evidence="7">
    <location>
        <begin position="406"/>
        <end position="460"/>
    </location>
</feature>
<keyword evidence="5 8" id="KW-1133">Transmembrane helix</keyword>
<dbReference type="PANTHER" id="PTHR14233">
    <property type="entry name" value="DUF914-RELATED"/>
    <property type="match status" value="1"/>
</dbReference>
<keyword evidence="3" id="KW-0813">Transport</keyword>
<dbReference type="EMBL" id="HBIM01012323">
    <property type="protein sequence ID" value="CAE0412862.1"/>
    <property type="molecule type" value="Transcribed_RNA"/>
</dbReference>
<accession>A0A7S3L779</accession>
<reference evidence="9" key="1">
    <citation type="submission" date="2021-01" db="EMBL/GenBank/DDBJ databases">
        <authorList>
            <person name="Corre E."/>
            <person name="Pelletier E."/>
            <person name="Niang G."/>
            <person name="Scheremetjew M."/>
            <person name="Finn R."/>
            <person name="Kale V."/>
            <person name="Holt S."/>
            <person name="Cochrane G."/>
            <person name="Meng A."/>
            <person name="Brown T."/>
            <person name="Cohen L."/>
        </authorList>
    </citation>
    <scope>NUCLEOTIDE SEQUENCE</scope>
    <source>
        <strain evidence="9">CCMP127</strain>
    </source>
</reference>
<dbReference type="SUPFAM" id="SSF103481">
    <property type="entry name" value="Multidrug resistance efflux transporter EmrE"/>
    <property type="match status" value="1"/>
</dbReference>
<comment type="similarity">
    <text evidence="2">Belongs to the SLC35F solute transporter family.</text>
</comment>
<feature type="transmembrane region" description="Helical" evidence="8">
    <location>
        <begin position="125"/>
        <end position="145"/>
    </location>
</feature>
<evidence type="ECO:0000256" key="5">
    <source>
        <dbReference type="ARBA" id="ARBA00022989"/>
    </source>
</evidence>
<feature type="transmembrane region" description="Helical" evidence="8">
    <location>
        <begin position="90"/>
        <end position="113"/>
    </location>
</feature>
<keyword evidence="6 8" id="KW-0472">Membrane</keyword>
<keyword evidence="4 8" id="KW-0812">Transmembrane</keyword>
<evidence type="ECO:0000256" key="1">
    <source>
        <dbReference type="ARBA" id="ARBA00004141"/>
    </source>
</evidence>
<feature type="transmembrane region" description="Helical" evidence="8">
    <location>
        <begin position="358"/>
        <end position="375"/>
    </location>
</feature>
<evidence type="ECO:0000256" key="3">
    <source>
        <dbReference type="ARBA" id="ARBA00022448"/>
    </source>
</evidence>
<evidence type="ECO:0000256" key="6">
    <source>
        <dbReference type="ARBA" id="ARBA00023136"/>
    </source>
</evidence>
<feature type="transmembrane region" description="Helical" evidence="8">
    <location>
        <begin position="261"/>
        <end position="281"/>
    </location>
</feature>
<evidence type="ECO:0000256" key="8">
    <source>
        <dbReference type="SAM" id="Phobius"/>
    </source>
</evidence>
<comment type="subcellular location">
    <subcellularLocation>
        <location evidence="1">Membrane</location>
        <topology evidence="1">Multi-pass membrane protein</topology>
    </subcellularLocation>
</comment>
<dbReference type="GO" id="GO:0022857">
    <property type="term" value="F:transmembrane transporter activity"/>
    <property type="evidence" value="ECO:0007669"/>
    <property type="project" value="InterPro"/>
</dbReference>
<feature type="transmembrane region" description="Helical" evidence="8">
    <location>
        <begin position="194"/>
        <end position="211"/>
    </location>
</feature>
<dbReference type="InterPro" id="IPR037185">
    <property type="entry name" value="EmrE-like"/>
</dbReference>
<dbReference type="InterPro" id="IPR009262">
    <property type="entry name" value="SLC35_F1/F2/F6"/>
</dbReference>
<proteinExistence type="inferred from homology"/>
<feature type="region of interest" description="Disordered" evidence="7">
    <location>
        <begin position="30"/>
        <end position="51"/>
    </location>
</feature>
<dbReference type="AlphaFoldDB" id="A0A7S3L779"/>
<evidence type="ECO:0000256" key="2">
    <source>
        <dbReference type="ARBA" id="ARBA00007863"/>
    </source>
</evidence>
<feature type="transmembrane region" description="Helical" evidence="8">
    <location>
        <begin position="165"/>
        <end position="187"/>
    </location>
</feature>
<evidence type="ECO:0000256" key="7">
    <source>
        <dbReference type="SAM" id="MobiDB-lite"/>
    </source>
</evidence>
<evidence type="ECO:0000313" key="9">
    <source>
        <dbReference type="EMBL" id="CAE0412862.1"/>
    </source>
</evidence>
<dbReference type="GO" id="GO:0016020">
    <property type="term" value="C:membrane"/>
    <property type="evidence" value="ECO:0007669"/>
    <property type="project" value="UniProtKB-SubCell"/>
</dbReference>
<evidence type="ECO:0008006" key="10">
    <source>
        <dbReference type="Google" id="ProtNLM"/>
    </source>
</evidence>
<gene>
    <name evidence="9" type="ORF">ACOF00016_LOCUS10122</name>
</gene>